<dbReference type="PANTHER" id="PTHR47816">
    <property type="entry name" value="RIBOSOMAL RNA SMALL SUBUNIT METHYLTRANSFERASE C"/>
    <property type="match status" value="1"/>
</dbReference>
<reference evidence="4 5" key="1">
    <citation type="submission" date="2018-04" db="EMBL/GenBank/DDBJ databases">
        <title>Genomic Encyclopedia of Archaeal and Bacterial Type Strains, Phase II (KMG-II): from individual species to whole genera.</title>
        <authorList>
            <person name="Goeker M."/>
        </authorList>
    </citation>
    <scope>NUCLEOTIDE SEQUENCE [LARGE SCALE GENOMIC DNA]</scope>
    <source>
        <strain evidence="4 5">DSM 18806</strain>
    </source>
</reference>
<comment type="caution">
    <text evidence="4">The sequence shown here is derived from an EMBL/GenBank/DDBJ whole genome shotgun (WGS) entry which is preliminary data.</text>
</comment>
<sequence>MSNHYYAKNPETESKETSWTFPLRGREFRFISDSGVFSKRTVDFGSHLLIESFHLNEEVAGDILDVGCGYGPMGLALAYAYPARLVEMVDVNERALSLARRNAEANNIRNVKVYESNTYDQVPQGRQFAAIVSNPPIRAGKQVVHRILSEAHTHLLSGGTLTVVIQKKQGAPSAEQKMLDVFGNVEVIARDKGYWIIQSVKA</sequence>
<accession>A0A2T5IJC3</accession>
<evidence type="ECO:0000256" key="1">
    <source>
        <dbReference type="ARBA" id="ARBA00022603"/>
    </source>
</evidence>
<dbReference type="GO" id="GO:0032259">
    <property type="term" value="P:methylation"/>
    <property type="evidence" value="ECO:0007669"/>
    <property type="project" value="UniProtKB-KW"/>
</dbReference>
<gene>
    <name evidence="4" type="ORF">C8U37_1114</name>
</gene>
<dbReference type="Pfam" id="PF05175">
    <property type="entry name" value="MTS"/>
    <property type="match status" value="1"/>
</dbReference>
<keyword evidence="5" id="KW-1185">Reference proteome</keyword>
<dbReference type="InterPro" id="IPR007848">
    <property type="entry name" value="Small_mtfrase_dom"/>
</dbReference>
<keyword evidence="1 4" id="KW-0489">Methyltransferase</keyword>
<dbReference type="InterPro" id="IPR029063">
    <property type="entry name" value="SAM-dependent_MTases_sf"/>
</dbReference>
<name>A0A2T5IJC3_9LACT</name>
<dbReference type="OrthoDB" id="9764961at2"/>
<organism evidence="4 5">
    <name type="scientific">Trichococcus patagoniensis</name>
    <dbReference type="NCBI Taxonomy" id="382641"/>
    <lineage>
        <taxon>Bacteria</taxon>
        <taxon>Bacillati</taxon>
        <taxon>Bacillota</taxon>
        <taxon>Bacilli</taxon>
        <taxon>Lactobacillales</taxon>
        <taxon>Carnobacteriaceae</taxon>
        <taxon>Trichococcus</taxon>
    </lineage>
</organism>
<dbReference type="GO" id="GO:0008757">
    <property type="term" value="F:S-adenosylmethionine-dependent methyltransferase activity"/>
    <property type="evidence" value="ECO:0007669"/>
    <property type="project" value="InterPro"/>
</dbReference>
<dbReference type="EMBL" id="QAOM01000011">
    <property type="protein sequence ID" value="PTQ83920.1"/>
    <property type="molecule type" value="Genomic_DNA"/>
</dbReference>
<evidence type="ECO:0000313" key="5">
    <source>
        <dbReference type="Proteomes" id="UP000244161"/>
    </source>
</evidence>
<dbReference type="Gene3D" id="3.40.50.150">
    <property type="entry name" value="Vaccinia Virus protein VP39"/>
    <property type="match status" value="1"/>
</dbReference>
<dbReference type="InterPro" id="IPR046977">
    <property type="entry name" value="RsmC/RlmG"/>
</dbReference>
<dbReference type="Proteomes" id="UP000244161">
    <property type="component" value="Unassembled WGS sequence"/>
</dbReference>
<evidence type="ECO:0000313" key="4">
    <source>
        <dbReference type="EMBL" id="PTQ83920.1"/>
    </source>
</evidence>
<dbReference type="CDD" id="cd02440">
    <property type="entry name" value="AdoMet_MTases"/>
    <property type="match status" value="1"/>
</dbReference>
<dbReference type="AlphaFoldDB" id="A0A2T5IJC3"/>
<keyword evidence="2 4" id="KW-0808">Transferase</keyword>
<evidence type="ECO:0000259" key="3">
    <source>
        <dbReference type="Pfam" id="PF05175"/>
    </source>
</evidence>
<proteinExistence type="predicted"/>
<dbReference type="PANTHER" id="PTHR47816:SF4">
    <property type="entry name" value="RIBOSOMAL RNA SMALL SUBUNIT METHYLTRANSFERASE C"/>
    <property type="match status" value="1"/>
</dbReference>
<dbReference type="RefSeq" id="WP_108032833.1">
    <property type="nucleotide sequence ID" value="NZ_QAOM01000011.1"/>
</dbReference>
<evidence type="ECO:0000256" key="2">
    <source>
        <dbReference type="ARBA" id="ARBA00022679"/>
    </source>
</evidence>
<dbReference type="SUPFAM" id="SSF53335">
    <property type="entry name" value="S-adenosyl-L-methionine-dependent methyltransferases"/>
    <property type="match status" value="1"/>
</dbReference>
<protein>
    <submittedName>
        <fullName evidence="4">16S rRNA m(2)G 1207 methyltransferase</fullName>
    </submittedName>
</protein>
<feature type="domain" description="Methyltransferase small" evidence="3">
    <location>
        <begin position="28"/>
        <end position="198"/>
    </location>
</feature>